<dbReference type="AlphaFoldDB" id="A0A2G5EL05"/>
<keyword evidence="2" id="KW-0342">GTP-binding</keyword>
<dbReference type="PROSITE" id="PS51722">
    <property type="entry name" value="G_TR_2"/>
    <property type="match status" value="1"/>
</dbReference>
<dbReference type="STRING" id="218851.A0A2G5EL05"/>
<evidence type="ECO:0000313" key="5">
    <source>
        <dbReference type="Proteomes" id="UP000230069"/>
    </source>
</evidence>
<dbReference type="PANTHER" id="PTHR23115">
    <property type="entry name" value="TRANSLATION FACTOR"/>
    <property type="match status" value="1"/>
</dbReference>
<name>A0A2G5EL05_AQUCA</name>
<dbReference type="Gene3D" id="3.40.50.300">
    <property type="entry name" value="P-loop containing nucleotide triphosphate hydrolases"/>
    <property type="match status" value="1"/>
</dbReference>
<keyword evidence="5" id="KW-1185">Reference proteome</keyword>
<dbReference type="GO" id="GO:0005525">
    <property type="term" value="F:GTP binding"/>
    <property type="evidence" value="ECO:0007669"/>
    <property type="project" value="UniProtKB-KW"/>
</dbReference>
<dbReference type="Proteomes" id="UP000230069">
    <property type="component" value="Unassembled WGS sequence"/>
</dbReference>
<dbReference type="SUPFAM" id="SSF52540">
    <property type="entry name" value="P-loop containing nucleoside triphosphate hydrolases"/>
    <property type="match status" value="1"/>
</dbReference>
<sequence>MRTYVRRNHVQRERGSRIDNALCEFETRKYCCALTVSPGRRDFIRNMITGASQADCAILVVDSTEGFEIGMSEYGETREHLLLAYALGVKQIICCCNKMDATSPNYSSGRYFDIVKVVSSYLQKIGYSTGMILFVPVSGMYGKNTVKWSSKMDWYDGPTLFEAINQIKEPNRSDTKS</sequence>
<dbReference type="InterPro" id="IPR027417">
    <property type="entry name" value="P-loop_NTPase"/>
</dbReference>
<dbReference type="OrthoDB" id="342024at2759"/>
<keyword evidence="1" id="KW-0547">Nucleotide-binding</keyword>
<protein>
    <recommendedName>
        <fullName evidence="3">Tr-type G domain-containing protein</fullName>
    </recommendedName>
</protein>
<dbReference type="InterPro" id="IPR050100">
    <property type="entry name" value="TRAFAC_GTPase_members"/>
</dbReference>
<proteinExistence type="predicted"/>
<evidence type="ECO:0000256" key="1">
    <source>
        <dbReference type="ARBA" id="ARBA00022741"/>
    </source>
</evidence>
<dbReference type="PRINTS" id="PR00315">
    <property type="entry name" value="ELONGATNFCT"/>
</dbReference>
<dbReference type="InterPro" id="IPR000795">
    <property type="entry name" value="T_Tr_GTP-bd_dom"/>
</dbReference>
<evidence type="ECO:0000256" key="2">
    <source>
        <dbReference type="ARBA" id="ARBA00023134"/>
    </source>
</evidence>
<gene>
    <name evidence="4" type="ORF">AQUCO_00700641v1</name>
</gene>
<evidence type="ECO:0000313" key="4">
    <source>
        <dbReference type="EMBL" id="PIA56445.1"/>
    </source>
</evidence>
<feature type="domain" description="Tr-type G" evidence="3">
    <location>
        <begin position="1"/>
        <end position="172"/>
    </location>
</feature>
<dbReference type="GO" id="GO:0003924">
    <property type="term" value="F:GTPase activity"/>
    <property type="evidence" value="ECO:0007669"/>
    <property type="project" value="InterPro"/>
</dbReference>
<dbReference type="EMBL" id="KZ305024">
    <property type="protein sequence ID" value="PIA56445.1"/>
    <property type="molecule type" value="Genomic_DNA"/>
</dbReference>
<accession>A0A2G5EL05</accession>
<dbReference type="InParanoid" id="A0A2G5EL05"/>
<dbReference type="Pfam" id="PF00009">
    <property type="entry name" value="GTP_EFTU"/>
    <property type="match status" value="1"/>
</dbReference>
<reference evidence="4 5" key="1">
    <citation type="submission" date="2017-09" db="EMBL/GenBank/DDBJ databases">
        <title>WGS assembly of Aquilegia coerulea Goldsmith.</title>
        <authorList>
            <person name="Hodges S."/>
            <person name="Kramer E."/>
            <person name="Nordborg M."/>
            <person name="Tomkins J."/>
            <person name="Borevitz J."/>
            <person name="Derieg N."/>
            <person name="Yan J."/>
            <person name="Mihaltcheva S."/>
            <person name="Hayes R.D."/>
            <person name="Rokhsar D."/>
        </authorList>
    </citation>
    <scope>NUCLEOTIDE SEQUENCE [LARGE SCALE GENOMIC DNA]</scope>
    <source>
        <strain evidence="5">cv. Goldsmith</strain>
    </source>
</reference>
<organism evidence="4 5">
    <name type="scientific">Aquilegia coerulea</name>
    <name type="common">Rocky mountain columbine</name>
    <dbReference type="NCBI Taxonomy" id="218851"/>
    <lineage>
        <taxon>Eukaryota</taxon>
        <taxon>Viridiplantae</taxon>
        <taxon>Streptophyta</taxon>
        <taxon>Embryophyta</taxon>
        <taxon>Tracheophyta</taxon>
        <taxon>Spermatophyta</taxon>
        <taxon>Magnoliopsida</taxon>
        <taxon>Ranunculales</taxon>
        <taxon>Ranunculaceae</taxon>
        <taxon>Thalictroideae</taxon>
        <taxon>Aquilegia</taxon>
    </lineage>
</organism>
<evidence type="ECO:0000259" key="3">
    <source>
        <dbReference type="PROSITE" id="PS51722"/>
    </source>
</evidence>